<proteinExistence type="predicted"/>
<reference evidence="2" key="1">
    <citation type="submission" date="2015-06" db="EMBL/GenBank/DDBJ databases">
        <authorList>
            <person name="Joergensen T."/>
        </authorList>
    </citation>
    <scope>NUCLEOTIDE SEQUENCE</scope>
    <source>
        <strain evidence="2">RGRH0118</strain>
    </source>
</reference>
<dbReference type="AlphaFoldDB" id="A0A0H5PW38"/>
<evidence type="ECO:0000256" key="1">
    <source>
        <dbReference type="SAM" id="MobiDB-lite"/>
    </source>
</evidence>
<name>A0A0H5PW38_9ZZZZ</name>
<reference evidence="2" key="2">
    <citation type="submission" date="2015-07" db="EMBL/GenBank/DDBJ databases">
        <title>Plasmids, circular viruses and viroids from rat gut.</title>
        <authorList>
            <person name="Jorgensen T.J."/>
            <person name="Hansen M.A."/>
            <person name="Xu Z."/>
            <person name="Tabak M.A."/>
            <person name="Sorensen S.J."/>
            <person name="Hansen L.H."/>
        </authorList>
    </citation>
    <scope>NUCLEOTIDE SEQUENCE</scope>
    <source>
        <strain evidence="2">RGRH0118</strain>
    </source>
</reference>
<feature type="region of interest" description="Disordered" evidence="1">
    <location>
        <begin position="85"/>
        <end position="109"/>
    </location>
</feature>
<evidence type="ECO:0000313" key="2">
    <source>
        <dbReference type="EMBL" id="CRY93971.1"/>
    </source>
</evidence>
<organism evidence="2">
    <name type="scientific">uncultured prokaryote</name>
    <dbReference type="NCBI Taxonomy" id="198431"/>
    <lineage>
        <taxon>unclassified sequences</taxon>
        <taxon>environmental samples</taxon>
    </lineage>
</organism>
<accession>A0A0H5PW38</accession>
<sequence length="109" mass="11917">MPAARPRMHVTPSETAYRLLRELSVVTGRPPATMVRELLDEAVPALQAILEAHRMLKTRPQQAQQAMARLANAAIRDLSQVQLDLDTAMQKRPGRKPGKAQGRGAANTG</sequence>
<dbReference type="EMBL" id="LN852808">
    <property type="protein sequence ID" value="CRY93971.1"/>
    <property type="molecule type" value="Genomic_DNA"/>
</dbReference>
<protein>
    <submittedName>
        <fullName evidence="2">Uncharacterized protein</fullName>
    </submittedName>
</protein>